<dbReference type="InterPro" id="IPR005471">
    <property type="entry name" value="Tscrpt_reg_IclR_N"/>
</dbReference>
<keyword evidence="3" id="KW-0804">Transcription</keyword>
<evidence type="ECO:0000256" key="4">
    <source>
        <dbReference type="SAM" id="MobiDB-lite"/>
    </source>
</evidence>
<name>A0ABQ3MQB8_9PSEU</name>
<dbReference type="InterPro" id="IPR014757">
    <property type="entry name" value="Tscrpt_reg_IclR_C"/>
</dbReference>
<reference evidence="8" key="1">
    <citation type="journal article" date="2019" name="Int. J. Syst. Evol. Microbiol.">
        <title>The Global Catalogue of Microorganisms (GCM) 10K type strain sequencing project: providing services to taxonomists for standard genome sequencing and annotation.</title>
        <authorList>
            <consortium name="The Broad Institute Genomics Platform"/>
            <consortium name="The Broad Institute Genome Sequencing Center for Infectious Disease"/>
            <person name="Wu L."/>
            <person name="Ma J."/>
        </authorList>
    </citation>
    <scope>NUCLEOTIDE SEQUENCE [LARGE SCALE GENOMIC DNA]</scope>
    <source>
        <strain evidence="8">CGMCC 4.7367</strain>
    </source>
</reference>
<feature type="domain" description="HTH iclR-type" evidence="5">
    <location>
        <begin position="58"/>
        <end position="118"/>
    </location>
</feature>
<dbReference type="Gene3D" id="1.10.10.10">
    <property type="entry name" value="Winged helix-like DNA-binding domain superfamily/Winged helix DNA-binding domain"/>
    <property type="match status" value="1"/>
</dbReference>
<dbReference type="InterPro" id="IPR029016">
    <property type="entry name" value="GAF-like_dom_sf"/>
</dbReference>
<dbReference type="SUPFAM" id="SSF46785">
    <property type="entry name" value="Winged helix' DNA-binding domain"/>
    <property type="match status" value="1"/>
</dbReference>
<sequence>MPALDERGGRRRPDPSGAAPDERDPRGVCVHELLQSPCANGRPRMSPSHRDSQPGEPSGSLERAAAILDAFDVAHRELGLAELVRRSGLPRSTVHRTAARMIELGWLDKPHDRYRISTGLFKLSSLVPVRHELREAVLPFLQDLYAAARVTVQLGVLDGTRVLVVEKIAGHRPMPMLDQVGGTIPAHCSGLGRAMLAFSAASTLDAVIAAGLERRTPRTITSPTALRRELAAIPDQGWAYDREEGNVGISCIAAPIFAAGGEVAAALSVTGPSAVVRPERIGPAVRMAASAATRAYSTRRWESH</sequence>
<dbReference type="Gene3D" id="3.30.450.40">
    <property type="match status" value="1"/>
</dbReference>
<protein>
    <submittedName>
        <fullName evidence="7">IclR family transcriptional regulator</fullName>
    </submittedName>
</protein>
<dbReference type="Proteomes" id="UP000605568">
    <property type="component" value="Unassembled WGS sequence"/>
</dbReference>
<dbReference type="PROSITE" id="PS51077">
    <property type="entry name" value="HTH_ICLR"/>
    <property type="match status" value="1"/>
</dbReference>
<evidence type="ECO:0000256" key="1">
    <source>
        <dbReference type="ARBA" id="ARBA00023015"/>
    </source>
</evidence>
<gene>
    <name evidence="7" type="ORF">GCM10017774_65350</name>
</gene>
<keyword evidence="1" id="KW-0805">Transcription regulation</keyword>
<dbReference type="PANTHER" id="PTHR30136">
    <property type="entry name" value="HELIX-TURN-HELIX TRANSCRIPTIONAL REGULATOR, ICLR FAMILY"/>
    <property type="match status" value="1"/>
</dbReference>
<dbReference type="PANTHER" id="PTHR30136:SF24">
    <property type="entry name" value="HTH-TYPE TRANSCRIPTIONAL REPRESSOR ALLR"/>
    <property type="match status" value="1"/>
</dbReference>
<evidence type="ECO:0000313" key="7">
    <source>
        <dbReference type="EMBL" id="GHH52818.1"/>
    </source>
</evidence>
<feature type="compositionally biased region" description="Basic and acidic residues" evidence="4">
    <location>
        <begin position="1"/>
        <end position="26"/>
    </location>
</feature>
<dbReference type="SUPFAM" id="SSF55781">
    <property type="entry name" value="GAF domain-like"/>
    <property type="match status" value="1"/>
</dbReference>
<evidence type="ECO:0000256" key="2">
    <source>
        <dbReference type="ARBA" id="ARBA00023125"/>
    </source>
</evidence>
<evidence type="ECO:0000259" key="6">
    <source>
        <dbReference type="PROSITE" id="PS51078"/>
    </source>
</evidence>
<proteinExistence type="predicted"/>
<evidence type="ECO:0000313" key="8">
    <source>
        <dbReference type="Proteomes" id="UP000605568"/>
    </source>
</evidence>
<dbReference type="InterPro" id="IPR036388">
    <property type="entry name" value="WH-like_DNA-bd_sf"/>
</dbReference>
<dbReference type="InterPro" id="IPR050707">
    <property type="entry name" value="HTH_MetabolicPath_Reg"/>
</dbReference>
<keyword evidence="2" id="KW-0238">DNA-binding</keyword>
<feature type="domain" description="IclR-ED" evidence="6">
    <location>
        <begin position="119"/>
        <end position="301"/>
    </location>
</feature>
<organism evidence="7 8">
    <name type="scientific">Lentzea cavernae</name>
    <dbReference type="NCBI Taxonomy" id="2020703"/>
    <lineage>
        <taxon>Bacteria</taxon>
        <taxon>Bacillati</taxon>
        <taxon>Actinomycetota</taxon>
        <taxon>Actinomycetes</taxon>
        <taxon>Pseudonocardiales</taxon>
        <taxon>Pseudonocardiaceae</taxon>
        <taxon>Lentzea</taxon>
    </lineage>
</organism>
<dbReference type="Pfam" id="PF09339">
    <property type="entry name" value="HTH_IclR"/>
    <property type="match status" value="1"/>
</dbReference>
<evidence type="ECO:0000256" key="3">
    <source>
        <dbReference type="ARBA" id="ARBA00023163"/>
    </source>
</evidence>
<dbReference type="Pfam" id="PF01614">
    <property type="entry name" value="IclR_C"/>
    <property type="match status" value="1"/>
</dbReference>
<dbReference type="PROSITE" id="PS51078">
    <property type="entry name" value="ICLR_ED"/>
    <property type="match status" value="1"/>
</dbReference>
<keyword evidence="8" id="KW-1185">Reference proteome</keyword>
<accession>A0ABQ3MQB8</accession>
<feature type="region of interest" description="Disordered" evidence="4">
    <location>
        <begin position="1"/>
        <end position="60"/>
    </location>
</feature>
<dbReference type="EMBL" id="BNAR01000012">
    <property type="protein sequence ID" value="GHH52818.1"/>
    <property type="molecule type" value="Genomic_DNA"/>
</dbReference>
<evidence type="ECO:0000259" key="5">
    <source>
        <dbReference type="PROSITE" id="PS51077"/>
    </source>
</evidence>
<comment type="caution">
    <text evidence="7">The sequence shown here is derived from an EMBL/GenBank/DDBJ whole genome shotgun (WGS) entry which is preliminary data.</text>
</comment>
<dbReference type="InterPro" id="IPR036390">
    <property type="entry name" value="WH_DNA-bd_sf"/>
</dbReference>
<dbReference type="SMART" id="SM00346">
    <property type="entry name" value="HTH_ICLR"/>
    <property type="match status" value="1"/>
</dbReference>